<dbReference type="eggNOG" id="ENOG502RD9Q">
    <property type="taxonomic scope" value="Eukaryota"/>
</dbReference>
<dbReference type="RefSeq" id="XP_001735039.1">
    <property type="nucleotide sequence ID" value="XM_001734987.1"/>
</dbReference>
<keyword evidence="2" id="KW-1185">Reference proteome</keyword>
<dbReference type="Proteomes" id="UP000008076">
    <property type="component" value="Unassembled WGS sequence"/>
</dbReference>
<sequence length="388" mass="45584">MFIEIGLTKILQKPTRKHSTCSNKRESTNKRRKYILSGCYYLITKGWSFLFSKEKRIAGKLNHFFPIQKIWNQNGVIMFDEILEYDLIKAEKGIVQLNFDNEGIPIKKTSIETDKTKKKKKLTYNELVIMNILNEYYNKYGDIGCYTNLFYTKSSKDGVSSQQYQKLPLVNKDGEVIGVYKNEEVLEKIGTPVYKFLCPYLLKTNKHQPKGLFIGNKDYYNEISNNNINDQNNIKLSKEEFLEYPIFDEYQFNCINDHISSQVLEHCSYSVSEPFQQLNKYPETLQQELDIISHSGSLEDILSYNKIDYHFGDHQYTQIDHNVSLINVDPRLVNFENLNYNEAMPQNNPDVVDISCFAKINCDYLQQDYLSEMSFEECGFIQNIYHYE</sequence>
<dbReference type="OMA" id="CSNKRES"/>
<accession>B0E9L4</accession>
<evidence type="ECO:0000313" key="2">
    <source>
        <dbReference type="Proteomes" id="UP000008076"/>
    </source>
</evidence>
<evidence type="ECO:0000313" key="1">
    <source>
        <dbReference type="EMBL" id="EDR28821.1"/>
    </source>
</evidence>
<gene>
    <name evidence="1" type="ORF">EDI_130980</name>
</gene>
<proteinExistence type="predicted"/>
<dbReference type="OrthoDB" id="32471at2759"/>
<organism evidence="2">
    <name type="scientific">Entamoeba dispar (strain ATCC PRA-260 / SAW760)</name>
    <dbReference type="NCBI Taxonomy" id="370354"/>
    <lineage>
        <taxon>Eukaryota</taxon>
        <taxon>Amoebozoa</taxon>
        <taxon>Evosea</taxon>
        <taxon>Archamoebae</taxon>
        <taxon>Mastigamoebida</taxon>
        <taxon>Entamoebidae</taxon>
        <taxon>Entamoeba</taxon>
    </lineage>
</organism>
<dbReference type="VEuPathDB" id="AmoebaDB:EDI_130980"/>
<dbReference type="KEGG" id="edi:EDI_130980"/>
<dbReference type="GeneID" id="5879971"/>
<dbReference type="EMBL" id="DS548367">
    <property type="protein sequence ID" value="EDR28821.1"/>
    <property type="molecule type" value="Genomic_DNA"/>
</dbReference>
<protein>
    <submittedName>
        <fullName evidence="1">Uncharacterized protein</fullName>
    </submittedName>
</protein>
<reference evidence="2" key="1">
    <citation type="submission" date="2007-12" db="EMBL/GenBank/DDBJ databases">
        <title>Annotation of Entamoeba dispar SAW760.</title>
        <authorList>
            <person name="Lorenzi H."/>
            <person name="Inman J."/>
            <person name="Schobel S."/>
            <person name="Amedeo P."/>
            <person name="Caler E."/>
        </authorList>
    </citation>
    <scope>NUCLEOTIDE SEQUENCE [LARGE SCALE GENOMIC DNA]</scope>
    <source>
        <strain evidence="2">ATCC PRA-260 / SAW760</strain>
    </source>
</reference>
<name>B0E9L4_ENTDS</name>
<dbReference type="AlphaFoldDB" id="B0E9L4"/>